<dbReference type="GO" id="GO:1990112">
    <property type="term" value="C:RQC complex"/>
    <property type="evidence" value="ECO:0007669"/>
    <property type="project" value="TreeGrafter"/>
</dbReference>
<dbReference type="GO" id="GO:0072344">
    <property type="term" value="P:rescue of stalled ribosome"/>
    <property type="evidence" value="ECO:0007669"/>
    <property type="project" value="UniProtKB-UniRule"/>
</dbReference>
<dbReference type="GO" id="GO:0043023">
    <property type="term" value="F:ribosomal large subunit binding"/>
    <property type="evidence" value="ECO:0007669"/>
    <property type="project" value="UniProtKB-UniRule"/>
</dbReference>
<keyword evidence="2 5" id="KW-0699">rRNA-binding</keyword>
<comment type="subunit">
    <text evidence="5">Associates with stalled 50S ribosomal subunits. Binds to RqcP.</text>
</comment>
<dbReference type="Proteomes" id="UP000184423">
    <property type="component" value="Unassembled WGS sequence"/>
</dbReference>
<dbReference type="Gene3D" id="2.30.310.10">
    <property type="entry name" value="ibrinogen binding protein from staphylococcus aureus domain"/>
    <property type="match status" value="1"/>
</dbReference>
<proteinExistence type="inferred from homology"/>
<dbReference type="PANTHER" id="PTHR15239">
    <property type="entry name" value="NUCLEAR EXPORT MEDIATOR FACTOR NEMF"/>
    <property type="match status" value="1"/>
</dbReference>
<protein>
    <recommendedName>
        <fullName evidence="5">Rqc2 homolog RqcH</fullName>
        <shortName evidence="5">RqcH</shortName>
    </recommendedName>
</protein>
<dbReference type="Pfam" id="PF05833">
    <property type="entry name" value="NFACT_N"/>
    <property type="match status" value="1"/>
</dbReference>
<comment type="similarity">
    <text evidence="5">Belongs to the NEMF family.</text>
</comment>
<keyword evidence="3 5" id="KW-0694">RNA-binding</keyword>
<evidence type="ECO:0000313" key="7">
    <source>
        <dbReference type="EMBL" id="SHF46978.1"/>
    </source>
</evidence>
<evidence type="ECO:0000256" key="4">
    <source>
        <dbReference type="ARBA" id="ARBA00022917"/>
    </source>
</evidence>
<keyword evidence="1 5" id="KW-0820">tRNA-binding</keyword>
<keyword evidence="8" id="KW-1185">Reference proteome</keyword>
<comment type="function">
    <text evidence="5">Key component of the ribosome quality control system (RQC), a ribosome-associated complex that mediates the extraction of incompletely synthesized nascent chains from stalled ribosomes and their subsequent degradation. RqcH recruits Ala-charged tRNA, and with RqcP directs the elongation of stalled nascent chains on 50S ribosomal subunits, leading to non-templated C-terminal alanine extensions (Ala tail). The Ala tail promotes nascent chain degradation. May add between 1 and at least 8 Ala residues. Binds to stalled 50S ribosomal subunits.</text>
</comment>
<dbReference type="HAMAP" id="MF_00844_B">
    <property type="entry name" value="RqcH_B"/>
    <property type="match status" value="1"/>
</dbReference>
<dbReference type="InterPro" id="IPR051608">
    <property type="entry name" value="RQC_Subunit_NEMF"/>
</dbReference>
<dbReference type="RefSeq" id="WP_073250293.1">
    <property type="nucleotide sequence ID" value="NZ_FQVG01000086.1"/>
</dbReference>
<organism evidence="7 8">
    <name type="scientific">Caloramator proteoclasticus DSM 10124</name>
    <dbReference type="NCBI Taxonomy" id="1121262"/>
    <lineage>
        <taxon>Bacteria</taxon>
        <taxon>Bacillati</taxon>
        <taxon>Bacillota</taxon>
        <taxon>Clostridia</taxon>
        <taxon>Eubacteriales</taxon>
        <taxon>Clostridiaceae</taxon>
        <taxon>Caloramator</taxon>
    </lineage>
</organism>
<dbReference type="Pfam" id="PF05670">
    <property type="entry name" value="NFACT-R_1"/>
    <property type="match status" value="1"/>
</dbReference>
<dbReference type="InterPro" id="IPR008532">
    <property type="entry name" value="NFACT_RNA-bd"/>
</dbReference>
<feature type="domain" description="NFACT RNA-binding" evidence="6">
    <location>
        <begin position="454"/>
        <end position="550"/>
    </location>
</feature>
<evidence type="ECO:0000256" key="3">
    <source>
        <dbReference type="ARBA" id="ARBA00022884"/>
    </source>
</evidence>
<sequence>MPFDGLVTYSIINELKEFINGKIDKIYQPNTEDIVLILRREKNTKKLLISINPTSSRFNFTEQNIENPMKPPSFCMVLRKYIQNGRILNIEQISLDRILKITIEVKDELGYANTYYLISEIMGKHSNIILTNSEYIIVDSLKHIDFTISSARQILPKLKYELPPTKEKINPLESTKDSLLKILEENKYKKLSKTLIDNFYGISNTFCQIVCKDKADREIHTLSSDELDIIANNFFYYIAKLKSNLIECNIFINTKGSKDFYVFKLANTPDENLYNTASQMIDAFYFNRSSEITMKQKYKDLYKLIESIFEKTNKKIESYVNKIEECRDYEKYKIYAELILANQYSIDTNSDAVMLQNYYDENLNLIEVPYIKGMTPIEVSQQYYKKYNKNKNTFEILSKNLEDSIKEKEYLETVLINLENATDSETIEEIRNELILNGFIKKKITNKSPKSQPMHFISSDGYDIFVGKSNIQNDFLTLKFASLNDIWMHTKNIPGSHVIIKSKNGQVSDNALLEGALLAAYYSKAKNSTNVPVDYTERKNVKKPNGAKPGMVIYYTNKTIYVTPSSEKIDKIKIAGK</sequence>
<evidence type="ECO:0000256" key="1">
    <source>
        <dbReference type="ARBA" id="ARBA00022555"/>
    </source>
</evidence>
<dbReference type="PANTHER" id="PTHR15239:SF6">
    <property type="entry name" value="RIBOSOME QUALITY CONTROL COMPLEX SUBUNIT NEMF"/>
    <property type="match status" value="1"/>
</dbReference>
<evidence type="ECO:0000313" key="8">
    <source>
        <dbReference type="Proteomes" id="UP000184423"/>
    </source>
</evidence>
<evidence type="ECO:0000259" key="6">
    <source>
        <dbReference type="Pfam" id="PF05670"/>
    </source>
</evidence>
<dbReference type="FunFam" id="2.30.310.10:FF:000004">
    <property type="entry name" value="Fibronectin-binding protein A"/>
    <property type="match status" value="1"/>
</dbReference>
<dbReference type="EMBL" id="FQVG01000086">
    <property type="protein sequence ID" value="SHF46978.1"/>
    <property type="molecule type" value="Genomic_DNA"/>
</dbReference>
<dbReference type="AlphaFoldDB" id="A0A1M5BWQ6"/>
<evidence type="ECO:0000256" key="2">
    <source>
        <dbReference type="ARBA" id="ARBA00022730"/>
    </source>
</evidence>
<gene>
    <name evidence="5" type="primary">rqcH</name>
    <name evidence="7" type="ORF">SAMN02746091_02596</name>
</gene>
<name>A0A1M5BWQ6_9CLOT</name>
<keyword evidence="4 5" id="KW-0648">Protein biosynthesis</keyword>
<reference evidence="8" key="1">
    <citation type="submission" date="2016-11" db="EMBL/GenBank/DDBJ databases">
        <authorList>
            <person name="Varghese N."/>
            <person name="Submissions S."/>
        </authorList>
    </citation>
    <scope>NUCLEOTIDE SEQUENCE [LARGE SCALE GENOMIC DNA]</scope>
    <source>
        <strain evidence="8">DSM 10124</strain>
    </source>
</reference>
<accession>A0A1M5BWQ6</accession>
<dbReference type="GO" id="GO:0019843">
    <property type="term" value="F:rRNA binding"/>
    <property type="evidence" value="ECO:0007669"/>
    <property type="project" value="UniProtKB-UniRule"/>
</dbReference>
<dbReference type="InterPro" id="IPR043682">
    <property type="entry name" value="RqcH_bacterial"/>
</dbReference>
<dbReference type="GO" id="GO:0000049">
    <property type="term" value="F:tRNA binding"/>
    <property type="evidence" value="ECO:0007669"/>
    <property type="project" value="UniProtKB-UniRule"/>
</dbReference>
<evidence type="ECO:0000256" key="5">
    <source>
        <dbReference type="HAMAP-Rule" id="MF_00844"/>
    </source>
</evidence>